<sequence length="293" mass="32565">MPIHYGSPRDLEVSLYPYIGQLKGLFGQSARDREATHASFLRPWSVFINPGSAVEFLSPHSSPLPSSRFSPSSSGGSNFGGYSPSELWSSMDEKSSKVLEAMLKEHDEDSVVTRSPLPKIRATYRIPDNVDLHALEAGQHPFDPFPNGPLGAGMQPSEELVENVAKNLATALKKVKSLEKQLQGLKKDLEVIEAKNRETEKFLLVALAEWKMAENDLAAKLNAAPEKAQAIIAQYKESPGFKYEFGYKIALTRFRTKHSRLEVEEDPYAILPEDNNVSMEVDVPFDDSDPLTM</sequence>
<evidence type="ECO:0000313" key="2">
    <source>
        <dbReference type="EMBL" id="RRT66315.1"/>
    </source>
</evidence>
<evidence type="ECO:0000256" key="1">
    <source>
        <dbReference type="SAM" id="Coils"/>
    </source>
</evidence>
<comment type="caution">
    <text evidence="2">The sequence shown here is derived from an EMBL/GenBank/DDBJ whole genome shotgun (WGS) entry which is preliminary data.</text>
</comment>
<proteinExistence type="predicted"/>
<protein>
    <submittedName>
        <fullName evidence="2">Uncharacterized protein</fullName>
    </submittedName>
</protein>
<name>A0A426ZQZ0_ENSVE</name>
<dbReference type="Proteomes" id="UP000287651">
    <property type="component" value="Unassembled WGS sequence"/>
</dbReference>
<accession>A0A426ZQZ0</accession>
<gene>
    <name evidence="2" type="ORF">B296_00024256</name>
</gene>
<reference evidence="2 3" key="1">
    <citation type="journal article" date="2014" name="Agronomy (Basel)">
        <title>A Draft Genome Sequence for Ensete ventricosum, the Drought-Tolerant Tree Against Hunger.</title>
        <authorList>
            <person name="Harrison J."/>
            <person name="Moore K.A."/>
            <person name="Paszkiewicz K."/>
            <person name="Jones T."/>
            <person name="Grant M."/>
            <person name="Ambacheew D."/>
            <person name="Muzemil S."/>
            <person name="Studholme D.J."/>
        </authorList>
    </citation>
    <scope>NUCLEOTIDE SEQUENCE [LARGE SCALE GENOMIC DNA]</scope>
</reference>
<evidence type="ECO:0000313" key="3">
    <source>
        <dbReference type="Proteomes" id="UP000287651"/>
    </source>
</evidence>
<feature type="coiled-coil region" evidence="1">
    <location>
        <begin position="161"/>
        <end position="195"/>
    </location>
</feature>
<organism evidence="2 3">
    <name type="scientific">Ensete ventricosum</name>
    <name type="common">Abyssinian banana</name>
    <name type="synonym">Musa ensete</name>
    <dbReference type="NCBI Taxonomy" id="4639"/>
    <lineage>
        <taxon>Eukaryota</taxon>
        <taxon>Viridiplantae</taxon>
        <taxon>Streptophyta</taxon>
        <taxon>Embryophyta</taxon>
        <taxon>Tracheophyta</taxon>
        <taxon>Spermatophyta</taxon>
        <taxon>Magnoliopsida</taxon>
        <taxon>Liliopsida</taxon>
        <taxon>Zingiberales</taxon>
        <taxon>Musaceae</taxon>
        <taxon>Ensete</taxon>
    </lineage>
</organism>
<dbReference type="EMBL" id="AMZH03005473">
    <property type="protein sequence ID" value="RRT66315.1"/>
    <property type="molecule type" value="Genomic_DNA"/>
</dbReference>
<dbReference type="AlphaFoldDB" id="A0A426ZQZ0"/>
<keyword evidence="1" id="KW-0175">Coiled coil</keyword>